<evidence type="ECO:0000313" key="2">
    <source>
        <dbReference type="Proteomes" id="UP000623967"/>
    </source>
</evidence>
<reference evidence="1 2" key="1">
    <citation type="submission" date="2021-01" db="EMBL/GenBank/DDBJ databases">
        <title>Genome public.</title>
        <authorList>
            <person name="Liu C."/>
            <person name="Sun Q."/>
        </authorList>
    </citation>
    <scope>NUCLEOTIDE SEQUENCE [LARGE SCALE GENOMIC DNA]</scope>
    <source>
        <strain evidence="1 2">YIM B02564</strain>
    </source>
</reference>
<protein>
    <recommendedName>
        <fullName evidence="3">Plantaricin C family lantibiotic</fullName>
    </recommendedName>
</protein>
<dbReference type="Proteomes" id="UP000623967">
    <property type="component" value="Unassembled WGS sequence"/>
</dbReference>
<sequence length="56" mass="6060">MKIVLPDLAHPVQKNQSGFLTLNEVKRKNKGANAFGNWGGSVDGSSKALCGRGWLY</sequence>
<dbReference type="EMBL" id="JAESWB010000186">
    <property type="protein sequence ID" value="MBL4953400.1"/>
    <property type="molecule type" value="Genomic_DNA"/>
</dbReference>
<keyword evidence="2" id="KW-1185">Reference proteome</keyword>
<evidence type="ECO:0008006" key="3">
    <source>
        <dbReference type="Google" id="ProtNLM"/>
    </source>
</evidence>
<accession>A0ABS1TU23</accession>
<name>A0ABS1TU23_9BACI</name>
<comment type="caution">
    <text evidence="1">The sequence shown here is derived from an EMBL/GenBank/DDBJ whole genome shotgun (WGS) entry which is preliminary data.</text>
</comment>
<organism evidence="1 2">
    <name type="scientific">Neobacillus paridis</name>
    <dbReference type="NCBI Taxonomy" id="2803862"/>
    <lineage>
        <taxon>Bacteria</taxon>
        <taxon>Bacillati</taxon>
        <taxon>Bacillota</taxon>
        <taxon>Bacilli</taxon>
        <taxon>Bacillales</taxon>
        <taxon>Bacillaceae</taxon>
        <taxon>Neobacillus</taxon>
    </lineage>
</organism>
<evidence type="ECO:0000313" key="1">
    <source>
        <dbReference type="EMBL" id="MBL4953400.1"/>
    </source>
</evidence>
<proteinExistence type="predicted"/>
<gene>
    <name evidence="1" type="ORF">JK635_14420</name>
</gene>